<dbReference type="EMBL" id="UINC01178865">
    <property type="protein sequence ID" value="SVD87255.1"/>
    <property type="molecule type" value="Genomic_DNA"/>
</dbReference>
<feature type="non-terminal residue" evidence="1">
    <location>
        <position position="63"/>
    </location>
</feature>
<accession>A0A382YWP5</accession>
<reference evidence="1" key="1">
    <citation type="submission" date="2018-05" db="EMBL/GenBank/DDBJ databases">
        <authorList>
            <person name="Lanie J.A."/>
            <person name="Ng W.-L."/>
            <person name="Kazmierczak K.M."/>
            <person name="Andrzejewski T.M."/>
            <person name="Davidsen T.M."/>
            <person name="Wayne K.J."/>
            <person name="Tettelin H."/>
            <person name="Glass J.I."/>
            <person name="Rusch D."/>
            <person name="Podicherti R."/>
            <person name="Tsui H.-C.T."/>
            <person name="Winkler M.E."/>
        </authorList>
    </citation>
    <scope>NUCLEOTIDE SEQUENCE</scope>
</reference>
<sequence length="63" mass="7148">MCFSPPEYQTLLGVITDPAQGGNFELLWRTTKADFLQNRTSGFYKIGLVDYSLTTAWKYPAKP</sequence>
<dbReference type="AlphaFoldDB" id="A0A382YWP5"/>
<name>A0A382YWP5_9ZZZZ</name>
<proteinExistence type="predicted"/>
<evidence type="ECO:0000313" key="1">
    <source>
        <dbReference type="EMBL" id="SVD87255.1"/>
    </source>
</evidence>
<protein>
    <submittedName>
        <fullName evidence="1">Uncharacterized protein</fullName>
    </submittedName>
</protein>
<organism evidence="1">
    <name type="scientific">marine metagenome</name>
    <dbReference type="NCBI Taxonomy" id="408172"/>
    <lineage>
        <taxon>unclassified sequences</taxon>
        <taxon>metagenomes</taxon>
        <taxon>ecological metagenomes</taxon>
    </lineage>
</organism>
<gene>
    <name evidence="1" type="ORF">METZ01_LOCUS440109</name>
</gene>